<proteinExistence type="predicted"/>
<keyword evidence="3" id="KW-1185">Reference proteome</keyword>
<dbReference type="Proteomes" id="UP000027153">
    <property type="component" value="Unassembled WGS sequence"/>
</dbReference>
<feature type="transmembrane region" description="Helical" evidence="1">
    <location>
        <begin position="102"/>
        <end position="121"/>
    </location>
</feature>
<feature type="transmembrane region" description="Helical" evidence="1">
    <location>
        <begin position="71"/>
        <end position="90"/>
    </location>
</feature>
<reference evidence="2 3" key="1">
    <citation type="journal article" date="2013" name="Nature">
        <title>Anaerobic oxidation of methane coupled to nitrate reduction in a novel archaeal lineage.</title>
        <authorList>
            <person name="Haroon M.F."/>
            <person name="Hu S."/>
            <person name="Shi Y."/>
            <person name="Imelfort M."/>
            <person name="Keller J."/>
            <person name="Hugenholtz P."/>
            <person name="Yuan Z."/>
            <person name="Tyson G.W."/>
        </authorList>
    </citation>
    <scope>NUCLEOTIDE SEQUENCE [LARGE SCALE GENOMIC DNA]</scope>
    <source>
        <strain evidence="2 3">ANME-2d</strain>
    </source>
</reference>
<evidence type="ECO:0000313" key="3">
    <source>
        <dbReference type="Proteomes" id="UP000027153"/>
    </source>
</evidence>
<keyword evidence="1" id="KW-0812">Transmembrane</keyword>
<dbReference type="AlphaFoldDB" id="A0A062VBT6"/>
<keyword evidence="1" id="KW-1133">Transmembrane helix</keyword>
<organism evidence="2 3">
    <name type="scientific">Candidatus Methanoperedens nitratireducens</name>
    <dbReference type="NCBI Taxonomy" id="1392998"/>
    <lineage>
        <taxon>Archaea</taxon>
        <taxon>Methanobacteriati</taxon>
        <taxon>Methanobacteriota</taxon>
        <taxon>Stenosarchaea group</taxon>
        <taxon>Methanomicrobia</taxon>
        <taxon>Methanosarcinales</taxon>
        <taxon>ANME-2 cluster</taxon>
        <taxon>Candidatus Methanoperedentaceae</taxon>
        <taxon>Candidatus Methanoperedens</taxon>
    </lineage>
</organism>
<keyword evidence="1" id="KW-0472">Membrane</keyword>
<dbReference type="EMBL" id="JMIY01000002">
    <property type="protein sequence ID" value="KCZ72770.1"/>
    <property type="molecule type" value="Genomic_DNA"/>
</dbReference>
<accession>A0A062VBT6</accession>
<comment type="caution">
    <text evidence="2">The sequence shown here is derived from an EMBL/GenBank/DDBJ whole genome shotgun (WGS) entry which is preliminary data.</text>
</comment>
<feature type="transmembrane region" description="Helical" evidence="1">
    <location>
        <begin position="31"/>
        <end position="51"/>
    </location>
</feature>
<sequence length="207" mass="23575">MDISSIALNNLSNKNNISQNLNLGDLLSNNFSSILVITFAVPVTAVSILSAKLKNGASTNNRDVKIIHSSIGCLGIWLMVNVSILIYVGIFNPISLSYNQTVTLYSTSGLLLVLVSFFLSLRESIIEFCRYTCDDLSNLYNKSLRFKCYISTKFESISNKYRNRLKKLKINSLGYLSNQNLRYVRQRIFTKIICILMKTLDRFKYHK</sequence>
<evidence type="ECO:0000256" key="1">
    <source>
        <dbReference type="SAM" id="Phobius"/>
    </source>
</evidence>
<evidence type="ECO:0000313" key="2">
    <source>
        <dbReference type="EMBL" id="KCZ72770.1"/>
    </source>
</evidence>
<name>A0A062VBT6_9EURY</name>
<gene>
    <name evidence="2" type="ORF">ANME2D_01204</name>
</gene>
<protein>
    <submittedName>
        <fullName evidence="2">Uncharacterized protein</fullName>
    </submittedName>
</protein>